<dbReference type="GO" id="GO:0006384">
    <property type="term" value="P:transcription initiation at RNA polymerase III promoter"/>
    <property type="evidence" value="ECO:0007669"/>
    <property type="project" value="InterPro"/>
</dbReference>
<dbReference type="KEGG" id="dgr:6567436"/>
<keyword evidence="2" id="KW-1185">Reference proteome</keyword>
<dbReference type="GO" id="GO:0005634">
    <property type="term" value="C:nucleus"/>
    <property type="evidence" value="ECO:0007669"/>
    <property type="project" value="InterPro"/>
</dbReference>
<dbReference type="SMR" id="B4JT57"/>
<dbReference type="AlphaFoldDB" id="B4JT57"/>
<accession>B4JT57</accession>
<dbReference type="Proteomes" id="UP000001070">
    <property type="component" value="Unassembled WGS sequence"/>
</dbReference>
<name>B4JT57_DROGR</name>
<dbReference type="eggNOG" id="ENOG502TM0Y">
    <property type="taxonomic scope" value="Eukaryota"/>
</dbReference>
<dbReference type="PhylomeDB" id="B4JT57"/>
<dbReference type="Pfam" id="PF15497">
    <property type="entry name" value="SNAPC5"/>
    <property type="match status" value="1"/>
</dbReference>
<organism evidence="2">
    <name type="scientific">Drosophila grimshawi</name>
    <name type="common">Hawaiian fruit fly</name>
    <name type="synonym">Idiomyia grimshawi</name>
    <dbReference type="NCBI Taxonomy" id="7222"/>
    <lineage>
        <taxon>Eukaryota</taxon>
        <taxon>Metazoa</taxon>
        <taxon>Ecdysozoa</taxon>
        <taxon>Arthropoda</taxon>
        <taxon>Hexapoda</taxon>
        <taxon>Insecta</taxon>
        <taxon>Pterygota</taxon>
        <taxon>Neoptera</taxon>
        <taxon>Endopterygota</taxon>
        <taxon>Diptera</taxon>
        <taxon>Brachycera</taxon>
        <taxon>Muscomorpha</taxon>
        <taxon>Ephydroidea</taxon>
        <taxon>Drosophilidae</taxon>
        <taxon>Drosophila</taxon>
        <taxon>Hawaiian Drosophila</taxon>
    </lineage>
</organism>
<dbReference type="GO" id="GO:0006366">
    <property type="term" value="P:transcription by RNA polymerase II"/>
    <property type="evidence" value="ECO:0007669"/>
    <property type="project" value="InterPro"/>
</dbReference>
<dbReference type="InParanoid" id="B4JT57"/>
<evidence type="ECO:0000313" key="1">
    <source>
        <dbReference type="EMBL" id="EDV94947.1"/>
    </source>
</evidence>
<dbReference type="OrthoDB" id="8067224at2759"/>
<gene>
    <name evidence="1" type="primary">Dgri\GH13376</name>
    <name evidence="1" type="ORF">Dgri_GH13376</name>
</gene>
<reference evidence="1 2" key="1">
    <citation type="journal article" date="2007" name="Nature">
        <title>Evolution of genes and genomes on the Drosophila phylogeny.</title>
        <authorList>
            <consortium name="Drosophila 12 Genomes Consortium"/>
            <person name="Clark A.G."/>
            <person name="Eisen M.B."/>
            <person name="Smith D.R."/>
            <person name="Bergman C.M."/>
            <person name="Oliver B."/>
            <person name="Markow T.A."/>
            <person name="Kaufman T.C."/>
            <person name="Kellis M."/>
            <person name="Gelbart W."/>
            <person name="Iyer V.N."/>
            <person name="Pollard D.A."/>
            <person name="Sackton T.B."/>
            <person name="Larracuente A.M."/>
            <person name="Singh N.D."/>
            <person name="Abad J.P."/>
            <person name="Abt D.N."/>
            <person name="Adryan B."/>
            <person name="Aguade M."/>
            <person name="Akashi H."/>
            <person name="Anderson W.W."/>
            <person name="Aquadro C.F."/>
            <person name="Ardell D.H."/>
            <person name="Arguello R."/>
            <person name="Artieri C.G."/>
            <person name="Barbash D.A."/>
            <person name="Barker D."/>
            <person name="Barsanti P."/>
            <person name="Batterham P."/>
            <person name="Batzoglou S."/>
            <person name="Begun D."/>
            <person name="Bhutkar A."/>
            <person name="Blanco E."/>
            <person name="Bosak S.A."/>
            <person name="Bradley R.K."/>
            <person name="Brand A.D."/>
            <person name="Brent M.R."/>
            <person name="Brooks A.N."/>
            <person name="Brown R.H."/>
            <person name="Butlin R.K."/>
            <person name="Caggese C."/>
            <person name="Calvi B.R."/>
            <person name="Bernardo de Carvalho A."/>
            <person name="Caspi A."/>
            <person name="Castrezana S."/>
            <person name="Celniker S.E."/>
            <person name="Chang J.L."/>
            <person name="Chapple C."/>
            <person name="Chatterji S."/>
            <person name="Chinwalla A."/>
            <person name="Civetta A."/>
            <person name="Clifton S.W."/>
            <person name="Comeron J.M."/>
            <person name="Costello J.C."/>
            <person name="Coyne J.A."/>
            <person name="Daub J."/>
            <person name="David R.G."/>
            <person name="Delcher A.L."/>
            <person name="Delehaunty K."/>
            <person name="Do C.B."/>
            <person name="Ebling H."/>
            <person name="Edwards K."/>
            <person name="Eickbush T."/>
            <person name="Evans J.D."/>
            <person name="Filipski A."/>
            <person name="Findeiss S."/>
            <person name="Freyhult E."/>
            <person name="Fulton L."/>
            <person name="Fulton R."/>
            <person name="Garcia A.C."/>
            <person name="Gardiner A."/>
            <person name="Garfield D.A."/>
            <person name="Garvin B.E."/>
            <person name="Gibson G."/>
            <person name="Gilbert D."/>
            <person name="Gnerre S."/>
            <person name="Godfrey J."/>
            <person name="Good R."/>
            <person name="Gotea V."/>
            <person name="Gravely B."/>
            <person name="Greenberg A.J."/>
            <person name="Griffiths-Jones S."/>
            <person name="Gross S."/>
            <person name="Guigo R."/>
            <person name="Gustafson E.A."/>
            <person name="Haerty W."/>
            <person name="Hahn M.W."/>
            <person name="Halligan D.L."/>
            <person name="Halpern A.L."/>
            <person name="Halter G.M."/>
            <person name="Han M.V."/>
            <person name="Heger A."/>
            <person name="Hillier L."/>
            <person name="Hinrichs A.S."/>
            <person name="Holmes I."/>
            <person name="Hoskins R.A."/>
            <person name="Hubisz M.J."/>
            <person name="Hultmark D."/>
            <person name="Huntley M.A."/>
            <person name="Jaffe D.B."/>
            <person name="Jagadeeshan S."/>
            <person name="Jeck W.R."/>
            <person name="Johnson J."/>
            <person name="Jones C.D."/>
            <person name="Jordan W.C."/>
            <person name="Karpen G.H."/>
            <person name="Kataoka E."/>
            <person name="Keightley P.D."/>
            <person name="Kheradpour P."/>
            <person name="Kirkness E.F."/>
            <person name="Koerich L.B."/>
            <person name="Kristiansen K."/>
            <person name="Kudrna D."/>
            <person name="Kulathinal R.J."/>
            <person name="Kumar S."/>
            <person name="Kwok R."/>
            <person name="Lander E."/>
            <person name="Langley C.H."/>
            <person name="Lapoint R."/>
            <person name="Lazzaro B.P."/>
            <person name="Lee S.J."/>
            <person name="Levesque L."/>
            <person name="Li R."/>
            <person name="Lin C.F."/>
            <person name="Lin M.F."/>
            <person name="Lindblad-Toh K."/>
            <person name="Llopart A."/>
            <person name="Long M."/>
            <person name="Low L."/>
            <person name="Lozovsky E."/>
            <person name="Lu J."/>
            <person name="Luo M."/>
            <person name="Machado C.A."/>
            <person name="Makalowski W."/>
            <person name="Marzo M."/>
            <person name="Matsuda M."/>
            <person name="Matzkin L."/>
            <person name="McAllister B."/>
            <person name="McBride C.S."/>
            <person name="McKernan B."/>
            <person name="McKernan K."/>
            <person name="Mendez-Lago M."/>
            <person name="Minx P."/>
            <person name="Mollenhauer M.U."/>
            <person name="Montooth K."/>
            <person name="Mount S.M."/>
            <person name="Mu X."/>
            <person name="Myers E."/>
            <person name="Negre B."/>
            <person name="Newfeld S."/>
            <person name="Nielsen R."/>
            <person name="Noor M.A."/>
            <person name="O'Grady P."/>
            <person name="Pachter L."/>
            <person name="Papaceit M."/>
            <person name="Parisi M.J."/>
            <person name="Parisi M."/>
            <person name="Parts L."/>
            <person name="Pedersen J.S."/>
            <person name="Pesole G."/>
            <person name="Phillippy A.M."/>
            <person name="Ponting C.P."/>
            <person name="Pop M."/>
            <person name="Porcelli D."/>
            <person name="Powell J.R."/>
            <person name="Prohaska S."/>
            <person name="Pruitt K."/>
            <person name="Puig M."/>
            <person name="Quesneville H."/>
            <person name="Ram K.R."/>
            <person name="Rand D."/>
            <person name="Rasmussen M.D."/>
            <person name="Reed L.K."/>
            <person name="Reenan R."/>
            <person name="Reily A."/>
            <person name="Remington K.A."/>
            <person name="Rieger T.T."/>
            <person name="Ritchie M.G."/>
            <person name="Robin C."/>
            <person name="Rogers Y.H."/>
            <person name="Rohde C."/>
            <person name="Rozas J."/>
            <person name="Rubenfield M.J."/>
            <person name="Ruiz A."/>
            <person name="Russo S."/>
            <person name="Salzberg S.L."/>
            <person name="Sanchez-Gracia A."/>
            <person name="Saranga D.J."/>
            <person name="Sato H."/>
            <person name="Schaeffer S.W."/>
            <person name="Schatz M.C."/>
            <person name="Schlenke T."/>
            <person name="Schwartz R."/>
            <person name="Segarra C."/>
            <person name="Singh R.S."/>
            <person name="Sirot L."/>
            <person name="Sirota M."/>
            <person name="Sisneros N.B."/>
            <person name="Smith C.D."/>
            <person name="Smith T.F."/>
            <person name="Spieth J."/>
            <person name="Stage D.E."/>
            <person name="Stark A."/>
            <person name="Stephan W."/>
            <person name="Strausberg R.L."/>
            <person name="Strempel S."/>
            <person name="Sturgill D."/>
            <person name="Sutton G."/>
            <person name="Sutton G.G."/>
            <person name="Tao W."/>
            <person name="Teichmann S."/>
            <person name="Tobari Y.N."/>
            <person name="Tomimura Y."/>
            <person name="Tsolas J.M."/>
            <person name="Valente V.L."/>
            <person name="Venter E."/>
            <person name="Venter J.C."/>
            <person name="Vicario S."/>
            <person name="Vieira F.G."/>
            <person name="Vilella A.J."/>
            <person name="Villasante A."/>
            <person name="Walenz B."/>
            <person name="Wang J."/>
            <person name="Wasserman M."/>
            <person name="Watts T."/>
            <person name="Wilson D."/>
            <person name="Wilson R.K."/>
            <person name="Wing R.A."/>
            <person name="Wolfner M.F."/>
            <person name="Wong A."/>
            <person name="Wong G.K."/>
            <person name="Wu C.I."/>
            <person name="Wu G."/>
            <person name="Yamamoto D."/>
            <person name="Yang H.P."/>
            <person name="Yang S.P."/>
            <person name="Yorke J.A."/>
            <person name="Yoshida K."/>
            <person name="Zdobnov E."/>
            <person name="Zhang P."/>
            <person name="Zhang Y."/>
            <person name="Zimin A.V."/>
            <person name="Baldwin J."/>
            <person name="Abdouelleil A."/>
            <person name="Abdulkadir J."/>
            <person name="Abebe A."/>
            <person name="Abera B."/>
            <person name="Abreu J."/>
            <person name="Acer S.C."/>
            <person name="Aftuck L."/>
            <person name="Alexander A."/>
            <person name="An P."/>
            <person name="Anderson E."/>
            <person name="Anderson S."/>
            <person name="Arachi H."/>
            <person name="Azer M."/>
            <person name="Bachantsang P."/>
            <person name="Barry A."/>
            <person name="Bayul T."/>
            <person name="Berlin A."/>
            <person name="Bessette D."/>
            <person name="Bloom T."/>
            <person name="Blye J."/>
            <person name="Boguslavskiy L."/>
            <person name="Bonnet C."/>
            <person name="Boukhgalter B."/>
            <person name="Bourzgui I."/>
            <person name="Brown A."/>
            <person name="Cahill P."/>
            <person name="Channer S."/>
            <person name="Cheshatsang Y."/>
            <person name="Chuda L."/>
            <person name="Citroen M."/>
            <person name="Collymore A."/>
            <person name="Cooke P."/>
            <person name="Costello M."/>
            <person name="D'Aco K."/>
            <person name="Daza R."/>
            <person name="De Haan G."/>
            <person name="DeGray S."/>
            <person name="DeMaso C."/>
            <person name="Dhargay N."/>
            <person name="Dooley K."/>
            <person name="Dooley E."/>
            <person name="Doricent M."/>
            <person name="Dorje P."/>
            <person name="Dorjee K."/>
            <person name="Dupes A."/>
            <person name="Elong R."/>
            <person name="Falk J."/>
            <person name="Farina A."/>
            <person name="Faro S."/>
            <person name="Ferguson D."/>
            <person name="Fisher S."/>
            <person name="Foley C.D."/>
            <person name="Franke A."/>
            <person name="Friedrich D."/>
            <person name="Gadbois L."/>
            <person name="Gearin G."/>
            <person name="Gearin C.R."/>
            <person name="Giannoukos G."/>
            <person name="Goode T."/>
            <person name="Graham J."/>
            <person name="Grandbois E."/>
            <person name="Grewal S."/>
            <person name="Gyaltsen K."/>
            <person name="Hafez N."/>
            <person name="Hagos B."/>
            <person name="Hall J."/>
            <person name="Henson C."/>
            <person name="Hollinger A."/>
            <person name="Honan T."/>
            <person name="Huard M.D."/>
            <person name="Hughes L."/>
            <person name="Hurhula B."/>
            <person name="Husby M.E."/>
            <person name="Kamat A."/>
            <person name="Kanga B."/>
            <person name="Kashin S."/>
            <person name="Khazanovich D."/>
            <person name="Kisner P."/>
            <person name="Lance K."/>
            <person name="Lara M."/>
            <person name="Lee W."/>
            <person name="Lennon N."/>
            <person name="Letendre F."/>
            <person name="LeVine R."/>
            <person name="Lipovsky A."/>
            <person name="Liu X."/>
            <person name="Liu J."/>
            <person name="Liu S."/>
            <person name="Lokyitsang T."/>
            <person name="Lokyitsang Y."/>
            <person name="Lubonja R."/>
            <person name="Lui A."/>
            <person name="MacDonald P."/>
            <person name="Magnisalis V."/>
            <person name="Maru K."/>
            <person name="Matthews C."/>
            <person name="McCusker W."/>
            <person name="McDonough S."/>
            <person name="Mehta T."/>
            <person name="Meldrim J."/>
            <person name="Meneus L."/>
            <person name="Mihai O."/>
            <person name="Mihalev A."/>
            <person name="Mihova T."/>
            <person name="Mittelman R."/>
            <person name="Mlenga V."/>
            <person name="Montmayeur A."/>
            <person name="Mulrain L."/>
            <person name="Navidi A."/>
            <person name="Naylor J."/>
            <person name="Negash T."/>
            <person name="Nguyen T."/>
            <person name="Nguyen N."/>
            <person name="Nicol R."/>
            <person name="Norbu C."/>
            <person name="Norbu N."/>
            <person name="Novod N."/>
            <person name="O'Neill B."/>
            <person name="Osman S."/>
            <person name="Markiewicz E."/>
            <person name="Oyono O.L."/>
            <person name="Patti C."/>
            <person name="Phunkhang P."/>
            <person name="Pierre F."/>
            <person name="Priest M."/>
            <person name="Raghuraman S."/>
            <person name="Rege F."/>
            <person name="Reyes R."/>
            <person name="Rise C."/>
            <person name="Rogov P."/>
            <person name="Ross K."/>
            <person name="Ryan E."/>
            <person name="Settipalli S."/>
            <person name="Shea T."/>
            <person name="Sherpa N."/>
            <person name="Shi L."/>
            <person name="Shih D."/>
            <person name="Sparrow T."/>
            <person name="Spaulding J."/>
            <person name="Stalker J."/>
            <person name="Stange-Thomann N."/>
            <person name="Stavropoulos S."/>
            <person name="Stone C."/>
            <person name="Strader C."/>
            <person name="Tesfaye S."/>
            <person name="Thomson T."/>
            <person name="Thoulutsang Y."/>
            <person name="Thoulutsang D."/>
            <person name="Topham K."/>
            <person name="Topping I."/>
            <person name="Tsamla T."/>
            <person name="Vassiliev H."/>
            <person name="Vo A."/>
            <person name="Wangchuk T."/>
            <person name="Wangdi T."/>
            <person name="Weiand M."/>
            <person name="Wilkinson J."/>
            <person name="Wilson A."/>
            <person name="Yadav S."/>
            <person name="Young G."/>
            <person name="Yu Q."/>
            <person name="Zembek L."/>
            <person name="Zhong D."/>
            <person name="Zimmer A."/>
            <person name="Zwirko Z."/>
            <person name="Jaffe D.B."/>
            <person name="Alvarez P."/>
            <person name="Brockman W."/>
            <person name="Butler J."/>
            <person name="Chin C."/>
            <person name="Gnerre S."/>
            <person name="Grabherr M."/>
            <person name="Kleber M."/>
            <person name="Mauceli E."/>
            <person name="MacCallum I."/>
        </authorList>
    </citation>
    <scope>NUCLEOTIDE SEQUENCE [LARGE SCALE GENOMIC DNA]</scope>
    <source>
        <strain evidence="2">Tucson 15287-2541.00</strain>
    </source>
</reference>
<protein>
    <submittedName>
        <fullName evidence="1">GH13376</fullName>
    </submittedName>
</protein>
<dbReference type="EMBL" id="CH916373">
    <property type="protein sequence ID" value="EDV94947.1"/>
    <property type="molecule type" value="Genomic_DNA"/>
</dbReference>
<sequence length="109" mass="12205">MLQTNKLLQKEQVELYAIEKKLLKIIPKVQEAMNSLKVEELHLKSLSVQQALSTQTVASSSDVTISEILPAQSMVTASEQINRQEIDLDIVGSKLELYDVESDSDEAQF</sequence>
<proteinExistence type="predicted"/>
<dbReference type="HOGENOM" id="CLU_2294533_0_0_1"/>
<evidence type="ECO:0000313" key="2">
    <source>
        <dbReference type="Proteomes" id="UP000001070"/>
    </source>
</evidence>
<dbReference type="InterPro" id="IPR029138">
    <property type="entry name" value="SNAPC5"/>
</dbReference>
<dbReference type="OMA" id="HRTISMV"/>